<sequence>MTGFLVAASDKSTNNGTSFVRSFDLNLLGYATETLFFTYFAPLVTTSTHSVLTQGFATFFADSSQLAKKAVATSFRTIVDRLYCPSSTNILSIIQISLFFKIACAEVAKIRHTNLLHRDVLVIQIIE</sequence>
<dbReference type="InParanoid" id="T1EYP9"/>
<reference evidence="1 3" key="2">
    <citation type="journal article" date="2013" name="Nature">
        <title>Insights into bilaterian evolution from three spiralian genomes.</title>
        <authorList>
            <person name="Simakov O."/>
            <person name="Marletaz F."/>
            <person name="Cho S.J."/>
            <person name="Edsinger-Gonzales E."/>
            <person name="Havlak P."/>
            <person name="Hellsten U."/>
            <person name="Kuo D.H."/>
            <person name="Larsson T."/>
            <person name="Lv J."/>
            <person name="Arendt D."/>
            <person name="Savage R."/>
            <person name="Osoegawa K."/>
            <person name="de Jong P."/>
            <person name="Grimwood J."/>
            <person name="Chapman J.A."/>
            <person name="Shapiro H."/>
            <person name="Aerts A."/>
            <person name="Otillar R.P."/>
            <person name="Terry A.Y."/>
            <person name="Boore J.L."/>
            <person name="Grigoriev I.V."/>
            <person name="Lindberg D.R."/>
            <person name="Seaver E.C."/>
            <person name="Weisblat D.A."/>
            <person name="Putnam N.H."/>
            <person name="Rokhsar D.S."/>
        </authorList>
    </citation>
    <scope>NUCLEOTIDE SEQUENCE</scope>
</reference>
<keyword evidence="3" id="KW-1185">Reference proteome</keyword>
<proteinExistence type="predicted"/>
<dbReference type="EnsemblMetazoa" id="HelroT166886">
    <property type="protein sequence ID" value="HelroP166886"/>
    <property type="gene ID" value="HelroG166886"/>
</dbReference>
<dbReference type="CTD" id="20201699"/>
<dbReference type="KEGG" id="hro:HELRODRAFT_166886"/>
<dbReference type="HOGENOM" id="CLU_1972872_0_0_1"/>
<dbReference type="Proteomes" id="UP000015101">
    <property type="component" value="Unassembled WGS sequence"/>
</dbReference>
<dbReference type="RefSeq" id="XP_009010319.1">
    <property type="nucleotide sequence ID" value="XM_009012071.1"/>
</dbReference>
<dbReference type="AlphaFoldDB" id="T1EYP9"/>
<dbReference type="GeneID" id="20201699"/>
<gene>
    <name evidence="2" type="primary">20201699</name>
    <name evidence="1" type="ORF">HELRODRAFT_166886</name>
</gene>
<protein>
    <submittedName>
        <fullName evidence="1 2">Uncharacterized protein</fullName>
    </submittedName>
</protein>
<evidence type="ECO:0000313" key="2">
    <source>
        <dbReference type="EnsemblMetazoa" id="HelroP166886"/>
    </source>
</evidence>
<accession>T1EYP9</accession>
<reference evidence="3" key="1">
    <citation type="submission" date="2012-12" db="EMBL/GenBank/DDBJ databases">
        <authorList>
            <person name="Hellsten U."/>
            <person name="Grimwood J."/>
            <person name="Chapman J.A."/>
            <person name="Shapiro H."/>
            <person name="Aerts A."/>
            <person name="Otillar R.P."/>
            <person name="Terry A.Y."/>
            <person name="Boore J.L."/>
            <person name="Simakov O."/>
            <person name="Marletaz F."/>
            <person name="Cho S.-J."/>
            <person name="Edsinger-Gonzales E."/>
            <person name="Havlak P."/>
            <person name="Kuo D.-H."/>
            <person name="Larsson T."/>
            <person name="Lv J."/>
            <person name="Arendt D."/>
            <person name="Savage R."/>
            <person name="Osoegawa K."/>
            <person name="de Jong P."/>
            <person name="Lindberg D.R."/>
            <person name="Seaver E.C."/>
            <person name="Weisblat D.A."/>
            <person name="Putnam N.H."/>
            <person name="Grigoriev I.V."/>
            <person name="Rokhsar D.S."/>
        </authorList>
    </citation>
    <scope>NUCLEOTIDE SEQUENCE</scope>
</reference>
<reference evidence="2" key="3">
    <citation type="submission" date="2015-06" db="UniProtKB">
        <authorList>
            <consortium name="EnsemblMetazoa"/>
        </authorList>
    </citation>
    <scope>IDENTIFICATION</scope>
</reference>
<name>T1EYP9_HELRO</name>
<dbReference type="EMBL" id="KB095812">
    <property type="protein sequence ID" value="ESO11831.1"/>
    <property type="molecule type" value="Genomic_DNA"/>
</dbReference>
<dbReference type="EMBL" id="AMQM01002589">
    <property type="status" value="NOT_ANNOTATED_CDS"/>
    <property type="molecule type" value="Genomic_DNA"/>
</dbReference>
<evidence type="ECO:0000313" key="3">
    <source>
        <dbReference type="Proteomes" id="UP000015101"/>
    </source>
</evidence>
<evidence type="ECO:0000313" key="1">
    <source>
        <dbReference type="EMBL" id="ESO11831.1"/>
    </source>
</evidence>
<organism evidence="2 3">
    <name type="scientific">Helobdella robusta</name>
    <name type="common">Californian leech</name>
    <dbReference type="NCBI Taxonomy" id="6412"/>
    <lineage>
        <taxon>Eukaryota</taxon>
        <taxon>Metazoa</taxon>
        <taxon>Spiralia</taxon>
        <taxon>Lophotrochozoa</taxon>
        <taxon>Annelida</taxon>
        <taxon>Clitellata</taxon>
        <taxon>Hirudinea</taxon>
        <taxon>Rhynchobdellida</taxon>
        <taxon>Glossiphoniidae</taxon>
        <taxon>Helobdella</taxon>
    </lineage>
</organism>